<evidence type="ECO:0000313" key="2">
    <source>
        <dbReference type="EMBL" id="KDN45964.1"/>
    </source>
</evidence>
<dbReference type="HOGENOM" id="CLU_496177_0_0_1"/>
<feature type="compositionally biased region" description="Low complexity" evidence="1">
    <location>
        <begin position="342"/>
        <end position="356"/>
    </location>
</feature>
<feature type="region of interest" description="Disordered" evidence="1">
    <location>
        <begin position="389"/>
        <end position="419"/>
    </location>
</feature>
<dbReference type="Proteomes" id="UP000027361">
    <property type="component" value="Unassembled WGS sequence"/>
</dbReference>
<dbReference type="AlphaFoldDB" id="A0A066W4G4"/>
<dbReference type="RefSeq" id="XP_013243402.1">
    <property type="nucleotide sequence ID" value="XM_013387948.1"/>
</dbReference>
<dbReference type="EMBL" id="JMSN01000038">
    <property type="protein sequence ID" value="KDN45964.1"/>
    <property type="molecule type" value="Genomic_DNA"/>
</dbReference>
<sequence length="640" mass="67585">MAEKKAAAGPTEGKLRVVPGAPSTSASSTAAEKKRSKKQGQQQPAIENKKQAALIEALPNNVKQVKSERLKAELQTLGEQAEKHAAVAAFEAVNDKNNAGEHMDGSTLIPRNSIAALINKRLKAVNKKLQRVTSYESQAPESLNADQKRIIQSKHSLLAVQSELQEILHGLEAVEKEDAIAIESEIKERTVVLRATAEKEASEQTITLLQFLHLFALFNPHLVPGIDTLAPQNSLPRVLQEQSTGAEAAALGFIFEQLALGPLEQSTAAKILGLNDGALDIVRKLRDARESSEVIQGVGYDRVREMIHQLAATPADLQSHAAPAFGGEALPEAVPAKEGDAEAPVAAEGEAASSAPINTGAMTFGSIDISTAPGGGIKFMQDSEIEPIADNTQDSSPTSALRLGQPEEVEATEPEGETVEGLEAGKEAVQGAVSEQTGGGGKLSGSIVSVVADQGGSVKGEVAKPITTTEVGALSSNLGDLSLSAPVDWAEDFNEQPEAPSVPPADADAQEQQMPIRAANGYQGDQLRKPRQPQPPKKPQPQVDEDGFTLLTSKRLAQQDRGRGRGRGRISYAGRGSGCVGDVNSTGRPHRSGDKEKVANLGQGQTRERGSASRGTQPTRGRGKPRQLREGGDTTPKRSE</sequence>
<organism evidence="2 3">
    <name type="scientific">Tilletiaria anomala (strain ATCC 24038 / CBS 436.72 / UBC 951)</name>
    <dbReference type="NCBI Taxonomy" id="1037660"/>
    <lineage>
        <taxon>Eukaryota</taxon>
        <taxon>Fungi</taxon>
        <taxon>Dikarya</taxon>
        <taxon>Basidiomycota</taxon>
        <taxon>Ustilaginomycotina</taxon>
        <taxon>Exobasidiomycetes</taxon>
        <taxon>Georgefischeriales</taxon>
        <taxon>Tilletiariaceae</taxon>
        <taxon>Tilletiaria</taxon>
    </lineage>
</organism>
<evidence type="ECO:0000256" key="1">
    <source>
        <dbReference type="SAM" id="MobiDB-lite"/>
    </source>
</evidence>
<dbReference type="OMA" id="AEPKLNW"/>
<feature type="region of interest" description="Disordered" evidence="1">
    <location>
        <begin position="334"/>
        <end position="360"/>
    </location>
</feature>
<dbReference type="InParanoid" id="A0A066W4G4"/>
<dbReference type="STRING" id="1037660.A0A066W4G4"/>
<feature type="compositionally biased region" description="Low complexity" evidence="1">
    <location>
        <begin position="21"/>
        <end position="30"/>
    </location>
</feature>
<comment type="caution">
    <text evidence="2">The sequence shown here is derived from an EMBL/GenBank/DDBJ whole genome shotgun (WGS) entry which is preliminary data.</text>
</comment>
<protein>
    <submittedName>
        <fullName evidence="2">Uncharacterized protein</fullName>
    </submittedName>
</protein>
<keyword evidence="3" id="KW-1185">Reference proteome</keyword>
<name>A0A066W4G4_TILAU</name>
<feature type="region of interest" description="Disordered" evidence="1">
    <location>
        <begin position="494"/>
        <end position="640"/>
    </location>
</feature>
<gene>
    <name evidence="2" type="ORF">K437DRAFT_268267</name>
</gene>
<proteinExistence type="predicted"/>
<reference evidence="2 3" key="1">
    <citation type="submission" date="2014-05" db="EMBL/GenBank/DDBJ databases">
        <title>Draft genome sequence of a rare smut relative, Tilletiaria anomala UBC 951.</title>
        <authorList>
            <consortium name="DOE Joint Genome Institute"/>
            <person name="Toome M."/>
            <person name="Kuo A."/>
            <person name="Henrissat B."/>
            <person name="Lipzen A."/>
            <person name="Tritt A."/>
            <person name="Yoshinaga Y."/>
            <person name="Zane M."/>
            <person name="Barry K."/>
            <person name="Grigoriev I.V."/>
            <person name="Spatafora J.W."/>
            <person name="Aimea M.C."/>
        </authorList>
    </citation>
    <scope>NUCLEOTIDE SEQUENCE [LARGE SCALE GENOMIC DNA]</scope>
    <source>
        <strain evidence="2 3">UBC 951</strain>
    </source>
</reference>
<dbReference type="GeneID" id="25266012"/>
<feature type="region of interest" description="Disordered" evidence="1">
    <location>
        <begin position="1"/>
        <end position="48"/>
    </location>
</feature>
<accession>A0A066W4G4</accession>
<dbReference type="OrthoDB" id="3366149at2759"/>
<evidence type="ECO:0000313" key="3">
    <source>
        <dbReference type="Proteomes" id="UP000027361"/>
    </source>
</evidence>
<feature type="compositionally biased region" description="Basic and acidic residues" evidence="1">
    <location>
        <begin position="627"/>
        <end position="640"/>
    </location>
</feature>
<feature type="compositionally biased region" description="Polar residues" evidence="1">
    <location>
        <begin position="390"/>
        <end position="399"/>
    </location>
</feature>
<feature type="compositionally biased region" description="Acidic residues" evidence="1">
    <location>
        <begin position="407"/>
        <end position="419"/>
    </location>
</feature>